<feature type="compositionally biased region" description="Low complexity" evidence="1">
    <location>
        <begin position="172"/>
        <end position="186"/>
    </location>
</feature>
<organism evidence="2 3">
    <name type="scientific">Clathrus columnatus</name>
    <dbReference type="NCBI Taxonomy" id="1419009"/>
    <lineage>
        <taxon>Eukaryota</taxon>
        <taxon>Fungi</taxon>
        <taxon>Dikarya</taxon>
        <taxon>Basidiomycota</taxon>
        <taxon>Agaricomycotina</taxon>
        <taxon>Agaricomycetes</taxon>
        <taxon>Phallomycetidae</taxon>
        <taxon>Phallales</taxon>
        <taxon>Clathraceae</taxon>
        <taxon>Clathrus</taxon>
    </lineage>
</organism>
<feature type="compositionally biased region" description="Polar residues" evidence="1">
    <location>
        <begin position="298"/>
        <end position="327"/>
    </location>
</feature>
<dbReference type="AlphaFoldDB" id="A0AAV5AD55"/>
<feature type="compositionally biased region" description="Polar residues" evidence="1">
    <location>
        <begin position="862"/>
        <end position="877"/>
    </location>
</feature>
<feature type="compositionally biased region" description="Pro residues" evidence="1">
    <location>
        <begin position="258"/>
        <end position="270"/>
    </location>
</feature>
<evidence type="ECO:0000313" key="3">
    <source>
        <dbReference type="Proteomes" id="UP001050691"/>
    </source>
</evidence>
<evidence type="ECO:0000313" key="2">
    <source>
        <dbReference type="EMBL" id="GJJ11532.1"/>
    </source>
</evidence>
<dbReference type="PANTHER" id="PTHR44376">
    <property type="entry name" value="TRANSCRIPTIONAL REGULATOR OF FILAMENTOUS GROWTH FLO8"/>
    <property type="match status" value="1"/>
</dbReference>
<feature type="compositionally biased region" description="Polar residues" evidence="1">
    <location>
        <begin position="532"/>
        <end position="548"/>
    </location>
</feature>
<feature type="compositionally biased region" description="Polar residues" evidence="1">
    <location>
        <begin position="344"/>
        <end position="388"/>
    </location>
</feature>
<feature type="compositionally biased region" description="Low complexity" evidence="1">
    <location>
        <begin position="805"/>
        <end position="820"/>
    </location>
</feature>
<accession>A0AAV5AD55</accession>
<feature type="compositionally biased region" description="Low complexity" evidence="1">
    <location>
        <begin position="395"/>
        <end position="414"/>
    </location>
</feature>
<dbReference type="InterPro" id="IPR006594">
    <property type="entry name" value="LisH"/>
</dbReference>
<keyword evidence="3" id="KW-1185">Reference proteome</keyword>
<name>A0AAV5AD55_9AGAM</name>
<dbReference type="Pfam" id="PF08513">
    <property type="entry name" value="LisH"/>
    <property type="match status" value="1"/>
</dbReference>
<dbReference type="InterPro" id="IPR044716">
    <property type="entry name" value="LEUNIG-like"/>
</dbReference>
<feature type="compositionally biased region" description="Polar residues" evidence="1">
    <location>
        <begin position="579"/>
        <end position="589"/>
    </location>
</feature>
<dbReference type="GO" id="GO:0003714">
    <property type="term" value="F:transcription corepressor activity"/>
    <property type="evidence" value="ECO:0007669"/>
    <property type="project" value="InterPro"/>
</dbReference>
<protein>
    <recommendedName>
        <fullName evidence="4">LisH domain-containing protein</fullName>
    </recommendedName>
</protein>
<evidence type="ECO:0008006" key="4">
    <source>
        <dbReference type="Google" id="ProtNLM"/>
    </source>
</evidence>
<feature type="compositionally biased region" description="Low complexity" evidence="1">
    <location>
        <begin position="878"/>
        <end position="890"/>
    </location>
</feature>
<feature type="region of interest" description="Disordered" evidence="1">
    <location>
        <begin position="695"/>
        <end position="914"/>
    </location>
</feature>
<evidence type="ECO:0000256" key="1">
    <source>
        <dbReference type="SAM" id="MobiDB-lite"/>
    </source>
</evidence>
<dbReference type="Proteomes" id="UP001050691">
    <property type="component" value="Unassembled WGS sequence"/>
</dbReference>
<sequence>MAQVQPSPPNPSHPNINGQPGPSPPNHSQPPISWEGDQMFNVYIHDYFIKRGFHRTAKELVIEADIGSDAYPPINARQGFLFEPLVKGQTMFYFIFKQWIQSQADRNRAADPSRPGLPGQPRLLHRGGPPQNPMRPSGPMVNGVSMPPVGQSQPPIGAQGMPYPMPGLSGVPQQPQHQQPQAGPSQVTGIMDSHNPLNNAGQNPQRPPSQQQPTRPGTQQPLPPPSHPNAMPHLQPGQRPGPRSHNPGQFQSPTMTPAHPPGVPPHPSMAPPHMGMVPPGIPQNPPHMAQHSHLMRNPPQTQGGQQANNPSPRGPSQTPTQGYQQPLMNPGGAIGPPPQGSGGSRSVTPATTTIINHRSPSMSSLPNESASPGQSMNDDINRRFQMSMQVPRPPQQSMIPSQPQQSQGAPQQLSRPGTSQPISTPEFQRLEQDLARIPPVFLASVKQEAGVPDRDYGTLTDEEKARVNEAFKKIISNFNGTLTPGSRNVRPGASQPQPMTGAMPPPPQAPQLRQQQGPQTQGPGATQRGQKRTSTSPGDEQADTTPKDQSPPDRKRQRPSPQVGMGQSNPLGGDMNLNVGPQTQMTPMSGSPGHPTNHPGGTYPGPGASHLANGFRAGQMGNGPISGHSVPTGPHVNAMPMGSLTPSMGHAMPPPGGMAPMNPAMTNQHIHIHQMPGSQNPALPQQQGAFRHPITPGTHMHKMPGAMGGMTNQGVAPDQGNRAQSQQNKPGSMMPPPSPGHRPESINVPKSANMMPPPQPAPGSSTNSNTGSAKDQTAPSPARLDPPTGSSPSMRPASRSGAGMSAPQNSNQPSNSQNAPGNPPTPVPPGTVGSNSNNPSNALSPSVLSNRISPNAAIGSLSRPQPSGPDNISNAQTNSSNPASIANGSPAPAPPPPSSAPPSSSAPSLTDSIFTGFFDTMEDNFNLDGLEIDPSDFSQWIDMNPIN</sequence>
<feature type="compositionally biased region" description="Pro residues" evidence="1">
    <location>
        <begin position="891"/>
        <end position="900"/>
    </location>
</feature>
<feature type="compositionally biased region" description="Polar residues" evidence="1">
    <location>
        <begin position="762"/>
        <end position="779"/>
    </location>
</feature>
<feature type="region of interest" description="Disordered" evidence="1">
    <location>
        <begin position="106"/>
        <end position="431"/>
    </location>
</feature>
<feature type="compositionally biased region" description="Polar residues" evidence="1">
    <location>
        <begin position="415"/>
        <end position="426"/>
    </location>
</feature>
<dbReference type="EMBL" id="BPWL01000006">
    <property type="protein sequence ID" value="GJJ11532.1"/>
    <property type="molecule type" value="Genomic_DNA"/>
</dbReference>
<proteinExistence type="predicted"/>
<feature type="compositionally biased region" description="Low complexity" evidence="1">
    <location>
        <begin position="830"/>
        <end position="850"/>
    </location>
</feature>
<gene>
    <name evidence="2" type="ORF">Clacol_005766</name>
</gene>
<feature type="region of interest" description="Disordered" evidence="1">
    <location>
        <begin position="477"/>
        <end position="606"/>
    </location>
</feature>
<feature type="compositionally biased region" description="Low complexity" evidence="1">
    <location>
        <begin position="510"/>
        <end position="528"/>
    </location>
</feature>
<feature type="compositionally biased region" description="Polar residues" evidence="1">
    <location>
        <begin position="477"/>
        <end position="486"/>
    </location>
</feature>
<feature type="compositionally biased region" description="Pro residues" evidence="1">
    <location>
        <begin position="1"/>
        <end position="12"/>
    </location>
</feature>
<comment type="caution">
    <text evidence="2">The sequence shown here is derived from an EMBL/GenBank/DDBJ whole genome shotgun (WGS) entry which is preliminary data.</text>
</comment>
<feature type="compositionally biased region" description="Low complexity" evidence="1">
    <location>
        <begin position="201"/>
        <end position="220"/>
    </location>
</feature>
<dbReference type="PROSITE" id="PS50896">
    <property type="entry name" value="LISH"/>
    <property type="match status" value="1"/>
</dbReference>
<dbReference type="PANTHER" id="PTHR44376:SF5">
    <property type="entry name" value="TRANSCRIPTIONAL COREPRESSOR LEUNIG ISOFORM X1"/>
    <property type="match status" value="1"/>
</dbReference>
<reference evidence="2" key="1">
    <citation type="submission" date="2021-10" db="EMBL/GenBank/DDBJ databases">
        <title>De novo Genome Assembly of Clathrus columnatus (Basidiomycota, Fungi) Using Illumina and Nanopore Sequence Data.</title>
        <authorList>
            <person name="Ogiso-Tanaka E."/>
            <person name="Itagaki H."/>
            <person name="Hosoya T."/>
            <person name="Hosaka K."/>
        </authorList>
    </citation>
    <scope>NUCLEOTIDE SEQUENCE</scope>
    <source>
        <strain evidence="2">MO-923</strain>
    </source>
</reference>
<feature type="region of interest" description="Disordered" evidence="1">
    <location>
        <begin position="1"/>
        <end position="34"/>
    </location>
</feature>